<dbReference type="Gene3D" id="3.50.50.60">
    <property type="entry name" value="FAD/NAD(P)-binding domain"/>
    <property type="match status" value="1"/>
</dbReference>
<evidence type="ECO:0000259" key="1">
    <source>
        <dbReference type="Pfam" id="PF01494"/>
    </source>
</evidence>
<feature type="domain" description="FAD-binding" evidence="1">
    <location>
        <begin position="2"/>
        <end position="319"/>
    </location>
</feature>
<evidence type="ECO:0000313" key="2">
    <source>
        <dbReference type="EMBL" id="MEJ8279083.1"/>
    </source>
</evidence>
<reference evidence="2 3" key="1">
    <citation type="submission" date="2024-03" db="EMBL/GenBank/DDBJ databases">
        <title>Draft genome sequence of Pseudonocardia sp. DW16-2.</title>
        <authorList>
            <person name="Duangmal K."/>
        </authorList>
    </citation>
    <scope>NUCLEOTIDE SEQUENCE [LARGE SCALE GENOMIC DNA]</scope>
    <source>
        <strain evidence="2 3">DW16-2</strain>
    </source>
</reference>
<dbReference type="PANTHER" id="PTHR46865">
    <property type="entry name" value="OXIDOREDUCTASE-RELATED"/>
    <property type="match status" value="1"/>
</dbReference>
<dbReference type="Pfam" id="PF01494">
    <property type="entry name" value="FAD_binding_3"/>
    <property type="match status" value="1"/>
</dbReference>
<dbReference type="PRINTS" id="PR00420">
    <property type="entry name" value="RNGMNOXGNASE"/>
</dbReference>
<dbReference type="PANTHER" id="PTHR46865:SF2">
    <property type="entry name" value="MONOOXYGENASE"/>
    <property type="match status" value="1"/>
</dbReference>
<dbReference type="RefSeq" id="WP_340288020.1">
    <property type="nucleotide sequence ID" value="NZ_JBBJUP010000006.1"/>
</dbReference>
<organism evidence="2 3">
    <name type="scientific">Pseudonocardia spirodelae</name>
    <dbReference type="NCBI Taxonomy" id="3133431"/>
    <lineage>
        <taxon>Bacteria</taxon>
        <taxon>Bacillati</taxon>
        <taxon>Actinomycetota</taxon>
        <taxon>Actinomycetes</taxon>
        <taxon>Pseudonocardiales</taxon>
        <taxon>Pseudonocardiaceae</taxon>
        <taxon>Pseudonocardia</taxon>
    </lineage>
</organism>
<comment type="caution">
    <text evidence="2">The sequence shown here is derived from an EMBL/GenBank/DDBJ whole genome shotgun (WGS) entry which is preliminary data.</text>
</comment>
<evidence type="ECO:0000313" key="3">
    <source>
        <dbReference type="Proteomes" id="UP001364211"/>
    </source>
</evidence>
<gene>
    <name evidence="2" type="ORF">WJX68_09095</name>
</gene>
<proteinExistence type="predicted"/>
<keyword evidence="3" id="KW-1185">Reference proteome</keyword>
<sequence length="384" mass="40631">MTDILISGAGIAGETLAWWLRRHGLRPVVVESAPGPRPGGQAVDVRGPALEVVDRMGLGPALRAARTAMDGMSLVDEQGTEVFRSTEVTLTGGPVASEDVEILRDDLAALLGGAVSGVEHRWGDRVTALRPGPDGVRVTFASGTEERFDAVVGADGQHSGVRRLAFGPDDDGRLVPLGQHVAVFSLPNTFGLRRWQVFLQRPDAMAGLYTARDDTEVRVMLGFTDAAARYDHRDTDAHRALLARHFGDGAWWLPELLAGSATAEDLYLTPVTQVRMPCWSRGPVVLLGDAAWSPTLLSGQGTTLAIAGAYVLAGELARAGGDPVTAAAAYERHLRGWVVANQELALTNAERVRELRDPAAAAPGIVEHGAAAAATAVALPRYPS</sequence>
<dbReference type="SUPFAM" id="SSF51905">
    <property type="entry name" value="FAD/NAD(P)-binding domain"/>
    <property type="match status" value="1"/>
</dbReference>
<dbReference type="EMBL" id="JBBJUP010000006">
    <property type="protein sequence ID" value="MEJ8279083.1"/>
    <property type="molecule type" value="Genomic_DNA"/>
</dbReference>
<dbReference type="InterPro" id="IPR036188">
    <property type="entry name" value="FAD/NAD-bd_sf"/>
</dbReference>
<keyword evidence="2" id="KW-0503">Monooxygenase</keyword>
<keyword evidence="2" id="KW-0560">Oxidoreductase</keyword>
<dbReference type="Gene3D" id="3.30.9.10">
    <property type="entry name" value="D-Amino Acid Oxidase, subunit A, domain 2"/>
    <property type="match status" value="1"/>
</dbReference>
<dbReference type="InterPro" id="IPR002938">
    <property type="entry name" value="FAD-bd"/>
</dbReference>
<protein>
    <submittedName>
        <fullName evidence="2">FAD-dependent monooxygenase</fullName>
    </submittedName>
</protein>
<dbReference type="GO" id="GO:0004497">
    <property type="term" value="F:monooxygenase activity"/>
    <property type="evidence" value="ECO:0007669"/>
    <property type="project" value="UniProtKB-KW"/>
</dbReference>
<name>A0ABU8T542_9PSEU</name>
<dbReference type="Proteomes" id="UP001364211">
    <property type="component" value="Unassembled WGS sequence"/>
</dbReference>
<accession>A0ABU8T542</accession>
<dbReference type="InterPro" id="IPR051704">
    <property type="entry name" value="FAD_aromatic-hydroxylase"/>
</dbReference>